<reference evidence="1 2" key="1">
    <citation type="journal article" date="2019" name="Emerg. Microbes Infect.">
        <title>Comprehensive subspecies identification of 175 nontuberculous mycobacteria species based on 7547 genomic profiles.</title>
        <authorList>
            <person name="Matsumoto Y."/>
            <person name="Kinjo T."/>
            <person name="Motooka D."/>
            <person name="Nabeya D."/>
            <person name="Jung N."/>
            <person name="Uechi K."/>
            <person name="Horii T."/>
            <person name="Iida T."/>
            <person name="Fujita J."/>
            <person name="Nakamura S."/>
        </authorList>
    </citation>
    <scope>NUCLEOTIDE SEQUENCE [LARGE SCALE GENOMIC DNA]</scope>
    <source>
        <strain evidence="1 2">JCM 14742</strain>
    </source>
</reference>
<sequence length="103" mass="11158">MKGAYHDPIDHSRTTQPHAGENFIDTLCLPGLTLIGLGVVAIAGLVAATAYKHDEYVLTLGLLAGALVTAGWLLLTFEHHRVKRIEERWMAEHPGASPRLHAG</sequence>
<dbReference type="RefSeq" id="WP_085268779.1">
    <property type="nucleotide sequence ID" value="NZ_AP022614.1"/>
</dbReference>
<organism evidence="1 2">
    <name type="scientific">Mycobacterium parmense</name>
    <dbReference type="NCBI Taxonomy" id="185642"/>
    <lineage>
        <taxon>Bacteria</taxon>
        <taxon>Bacillati</taxon>
        <taxon>Actinomycetota</taxon>
        <taxon>Actinomycetes</taxon>
        <taxon>Mycobacteriales</taxon>
        <taxon>Mycobacteriaceae</taxon>
        <taxon>Mycobacterium</taxon>
        <taxon>Mycobacterium simiae complex</taxon>
    </lineage>
</organism>
<accession>A0A7I7YRB1</accession>
<proteinExistence type="predicted"/>
<keyword evidence="2" id="KW-1185">Reference proteome</keyword>
<dbReference type="EMBL" id="AP022614">
    <property type="protein sequence ID" value="BBZ43767.1"/>
    <property type="molecule type" value="Genomic_DNA"/>
</dbReference>
<evidence type="ECO:0000313" key="1">
    <source>
        <dbReference type="EMBL" id="BBZ43767.1"/>
    </source>
</evidence>
<dbReference type="Proteomes" id="UP000467105">
    <property type="component" value="Chromosome"/>
</dbReference>
<evidence type="ECO:0000313" key="2">
    <source>
        <dbReference type="Proteomes" id="UP000467105"/>
    </source>
</evidence>
<dbReference type="InterPro" id="IPR049606">
    <property type="entry name" value="UsfY-like"/>
</dbReference>
<name>A0A7I7YRB1_9MYCO</name>
<gene>
    <name evidence="1" type="ORF">MPRM_10480</name>
</gene>
<dbReference type="OrthoDB" id="4741344at2"/>
<dbReference type="NCBIfam" id="NF041247">
    <property type="entry name" value="UsfY"/>
    <property type="match status" value="1"/>
</dbReference>
<protein>
    <submittedName>
        <fullName evidence="1">UsfY protein</fullName>
    </submittedName>
</protein>
<dbReference type="AlphaFoldDB" id="A0A7I7YRB1"/>